<dbReference type="PANTHER" id="PTHR47723:SF19">
    <property type="entry name" value="POLYNUCLEOTIDYL TRANSFERASE, RIBONUCLEASE H-LIKE SUPERFAMILY PROTEIN"/>
    <property type="match status" value="1"/>
</dbReference>
<dbReference type="InterPro" id="IPR053151">
    <property type="entry name" value="RNase_H-like"/>
</dbReference>
<dbReference type="InterPro" id="IPR002156">
    <property type="entry name" value="RNaseH_domain"/>
</dbReference>
<dbReference type="PANTHER" id="PTHR47723">
    <property type="entry name" value="OS05G0353850 PROTEIN"/>
    <property type="match status" value="1"/>
</dbReference>
<organism evidence="2 3">
    <name type="scientific">Punica granatum</name>
    <name type="common">Pomegranate</name>
    <dbReference type="NCBI Taxonomy" id="22663"/>
    <lineage>
        <taxon>Eukaryota</taxon>
        <taxon>Viridiplantae</taxon>
        <taxon>Streptophyta</taxon>
        <taxon>Embryophyta</taxon>
        <taxon>Tracheophyta</taxon>
        <taxon>Spermatophyta</taxon>
        <taxon>Magnoliopsida</taxon>
        <taxon>eudicotyledons</taxon>
        <taxon>Gunneridae</taxon>
        <taxon>Pentapetalae</taxon>
        <taxon>rosids</taxon>
        <taxon>malvids</taxon>
        <taxon>Myrtales</taxon>
        <taxon>Lythraceae</taxon>
        <taxon>Punica</taxon>
    </lineage>
</organism>
<feature type="domain" description="RNase H type-1" evidence="1">
    <location>
        <begin position="36"/>
        <end position="116"/>
    </location>
</feature>
<dbReference type="GO" id="GO:0004523">
    <property type="term" value="F:RNA-DNA hybrid ribonuclease activity"/>
    <property type="evidence" value="ECO:0007669"/>
    <property type="project" value="InterPro"/>
</dbReference>
<evidence type="ECO:0000313" key="3">
    <source>
        <dbReference type="Proteomes" id="UP000233551"/>
    </source>
</evidence>
<dbReference type="GO" id="GO:0003676">
    <property type="term" value="F:nucleic acid binding"/>
    <property type="evidence" value="ECO:0007669"/>
    <property type="project" value="InterPro"/>
</dbReference>
<dbReference type="InterPro" id="IPR044730">
    <property type="entry name" value="RNase_H-like_dom_plant"/>
</dbReference>
<proteinExistence type="predicted"/>
<sequence length="117" mass="13420">MHLVEILGWWDVAVSYVMRMVDGSPGFVHNVGWAMSVMAELWVVLIELELVWSLGVTRLMVEMDFEVPHNLIAGSSRPNPLTGRLVKEIPSTMGREWEVFVLHCYQEANSCVDWMAW</sequence>
<comment type="caution">
    <text evidence="2">The sequence shown here is derived from an EMBL/GenBank/DDBJ whole genome shotgun (WGS) entry which is preliminary data.</text>
</comment>
<protein>
    <recommendedName>
        <fullName evidence="1">RNase H type-1 domain-containing protein</fullName>
    </recommendedName>
</protein>
<name>A0A2I0IY10_PUNGR</name>
<accession>A0A2I0IY10</accession>
<gene>
    <name evidence="2" type="ORF">CRG98_030719</name>
</gene>
<evidence type="ECO:0000259" key="1">
    <source>
        <dbReference type="Pfam" id="PF13456"/>
    </source>
</evidence>
<dbReference type="CDD" id="cd06222">
    <property type="entry name" value="RNase_H_like"/>
    <property type="match status" value="1"/>
</dbReference>
<evidence type="ECO:0000313" key="2">
    <source>
        <dbReference type="EMBL" id="PKI48871.1"/>
    </source>
</evidence>
<dbReference type="AlphaFoldDB" id="A0A2I0IY10"/>
<reference evidence="2 3" key="1">
    <citation type="submission" date="2017-11" db="EMBL/GenBank/DDBJ databases">
        <title>De-novo sequencing of pomegranate (Punica granatum L.) genome.</title>
        <authorList>
            <person name="Akparov Z."/>
            <person name="Amiraslanov A."/>
            <person name="Hajiyeva S."/>
            <person name="Abbasov M."/>
            <person name="Kaur K."/>
            <person name="Hamwieh A."/>
            <person name="Solovyev V."/>
            <person name="Salamov A."/>
            <person name="Braich B."/>
            <person name="Kosarev P."/>
            <person name="Mahmoud A."/>
            <person name="Hajiyev E."/>
            <person name="Babayeva S."/>
            <person name="Izzatullayeva V."/>
            <person name="Mammadov A."/>
            <person name="Mammadov A."/>
            <person name="Sharifova S."/>
            <person name="Ojaghi J."/>
            <person name="Eynullazada K."/>
            <person name="Bayramov B."/>
            <person name="Abdulazimova A."/>
            <person name="Shahmuradov I."/>
        </authorList>
    </citation>
    <scope>NUCLEOTIDE SEQUENCE [LARGE SCALE GENOMIC DNA]</scope>
    <source>
        <strain evidence="3">cv. AG2017</strain>
        <tissue evidence="2">Leaf</tissue>
    </source>
</reference>
<dbReference type="Pfam" id="PF13456">
    <property type="entry name" value="RVT_3"/>
    <property type="match status" value="1"/>
</dbReference>
<dbReference type="EMBL" id="PGOL01002319">
    <property type="protein sequence ID" value="PKI48871.1"/>
    <property type="molecule type" value="Genomic_DNA"/>
</dbReference>
<keyword evidence="3" id="KW-1185">Reference proteome</keyword>
<dbReference type="Proteomes" id="UP000233551">
    <property type="component" value="Unassembled WGS sequence"/>
</dbReference>